<evidence type="ECO:0000259" key="1">
    <source>
        <dbReference type="Pfam" id="PF13460"/>
    </source>
</evidence>
<evidence type="ECO:0000313" key="2">
    <source>
        <dbReference type="EMBL" id="SNC65284.1"/>
    </source>
</evidence>
<sequence>MKNVLILGAGGNIAKQVTALLAGEKDINLTLFVRSAGRLRSTPANARVVEGDVLNYAQLKEAVTGQDIVYANLSGDLERMAQNIVKAMEETGVKHLIFISSIEIYATPLKAVLKPYRKAADVIEASSLDYTVLRPAWFTSDNEVDFEITHKGEPERGSVISQKSLATFITQIIESPEKYARESLGINKPR</sequence>
<dbReference type="InterPro" id="IPR016040">
    <property type="entry name" value="NAD(P)-bd_dom"/>
</dbReference>
<dbReference type="Proteomes" id="UP000198131">
    <property type="component" value="Unassembled WGS sequence"/>
</dbReference>
<dbReference type="GO" id="GO:0042602">
    <property type="term" value="F:riboflavin reductase (NADPH) activity"/>
    <property type="evidence" value="ECO:0007669"/>
    <property type="project" value="TreeGrafter"/>
</dbReference>
<dbReference type="AlphaFoldDB" id="A0A212THG7"/>
<dbReference type="InterPro" id="IPR036291">
    <property type="entry name" value="NAD(P)-bd_dom_sf"/>
</dbReference>
<protein>
    <submittedName>
        <fullName evidence="2">NAD(P)H-binding</fullName>
    </submittedName>
</protein>
<proteinExistence type="predicted"/>
<dbReference type="OrthoDB" id="9803892at2"/>
<name>A0A212THG7_9BACT</name>
<dbReference type="GO" id="GO:0004074">
    <property type="term" value="F:biliverdin reductase [NAD(P)H] activity"/>
    <property type="evidence" value="ECO:0007669"/>
    <property type="project" value="TreeGrafter"/>
</dbReference>
<evidence type="ECO:0000313" key="3">
    <source>
        <dbReference type="Proteomes" id="UP000198131"/>
    </source>
</evidence>
<dbReference type="Pfam" id="PF13460">
    <property type="entry name" value="NAD_binding_10"/>
    <property type="match status" value="1"/>
</dbReference>
<dbReference type="InterPro" id="IPR051606">
    <property type="entry name" value="Polyketide_Oxido-like"/>
</dbReference>
<reference evidence="3" key="1">
    <citation type="submission" date="2017-06" db="EMBL/GenBank/DDBJ databases">
        <authorList>
            <person name="Varghese N."/>
            <person name="Submissions S."/>
        </authorList>
    </citation>
    <scope>NUCLEOTIDE SEQUENCE [LARGE SCALE GENOMIC DNA]</scope>
    <source>
        <strain evidence="3">DSM 11116</strain>
    </source>
</reference>
<dbReference type="SUPFAM" id="SSF51735">
    <property type="entry name" value="NAD(P)-binding Rossmann-fold domains"/>
    <property type="match status" value="1"/>
</dbReference>
<accession>A0A212THG7</accession>
<feature type="domain" description="NAD(P)-binding" evidence="1">
    <location>
        <begin position="8"/>
        <end position="176"/>
    </location>
</feature>
<keyword evidence="3" id="KW-1185">Reference proteome</keyword>
<gene>
    <name evidence="2" type="ORF">SAMN06265337_1252</name>
</gene>
<dbReference type="EMBL" id="FYEW01000001">
    <property type="protein sequence ID" value="SNC65284.1"/>
    <property type="molecule type" value="Genomic_DNA"/>
</dbReference>
<dbReference type="PANTHER" id="PTHR43355:SF2">
    <property type="entry name" value="FLAVIN REDUCTASE (NADPH)"/>
    <property type="match status" value="1"/>
</dbReference>
<organism evidence="2 3">
    <name type="scientific">Hymenobacter gelipurpurascens</name>
    <dbReference type="NCBI Taxonomy" id="89968"/>
    <lineage>
        <taxon>Bacteria</taxon>
        <taxon>Pseudomonadati</taxon>
        <taxon>Bacteroidota</taxon>
        <taxon>Cytophagia</taxon>
        <taxon>Cytophagales</taxon>
        <taxon>Hymenobacteraceae</taxon>
        <taxon>Hymenobacter</taxon>
    </lineage>
</organism>
<dbReference type="PANTHER" id="PTHR43355">
    <property type="entry name" value="FLAVIN REDUCTASE (NADPH)"/>
    <property type="match status" value="1"/>
</dbReference>
<dbReference type="Gene3D" id="3.40.50.720">
    <property type="entry name" value="NAD(P)-binding Rossmann-like Domain"/>
    <property type="match status" value="1"/>
</dbReference>
<dbReference type="RefSeq" id="WP_088842506.1">
    <property type="nucleotide sequence ID" value="NZ_FYEW01000001.1"/>
</dbReference>